<accession>A0AAE9Z2X4</accession>
<feature type="domain" description="HTH cro/C1-type" evidence="2">
    <location>
        <begin position="6"/>
        <end position="60"/>
    </location>
</feature>
<dbReference type="KEGG" id="tvd:SG34_027875"/>
<feature type="region of interest" description="Disordered" evidence="1">
    <location>
        <begin position="75"/>
        <end position="104"/>
    </location>
</feature>
<dbReference type="Proteomes" id="UP000032352">
    <property type="component" value="Chromosome"/>
</dbReference>
<gene>
    <name evidence="3" type="ORF">SG34_027875</name>
</gene>
<dbReference type="Gene3D" id="1.10.260.40">
    <property type="entry name" value="lambda repressor-like DNA-binding domains"/>
    <property type="match status" value="1"/>
</dbReference>
<sequence>MTGDDLRRMRLYCNRTSEEMAKKISVSLSTYEKYEAGLEQPKASHLLVLNLYCRLSLTPLLIHIRELINYYNPYKDFKNDKTNSNRISAKQKHHKPEPEESEHE</sequence>
<dbReference type="EMBL" id="CP059733">
    <property type="protein sequence ID" value="WDE05075.1"/>
    <property type="molecule type" value="Genomic_DNA"/>
</dbReference>
<organism evidence="3 4">
    <name type="scientific">Thalassomonas viridans</name>
    <dbReference type="NCBI Taxonomy" id="137584"/>
    <lineage>
        <taxon>Bacteria</taxon>
        <taxon>Pseudomonadati</taxon>
        <taxon>Pseudomonadota</taxon>
        <taxon>Gammaproteobacteria</taxon>
        <taxon>Alteromonadales</taxon>
        <taxon>Colwelliaceae</taxon>
        <taxon>Thalassomonas</taxon>
    </lineage>
</organism>
<evidence type="ECO:0000256" key="1">
    <source>
        <dbReference type="SAM" id="MobiDB-lite"/>
    </source>
</evidence>
<dbReference type="GO" id="GO:0003677">
    <property type="term" value="F:DNA binding"/>
    <property type="evidence" value="ECO:0007669"/>
    <property type="project" value="InterPro"/>
</dbReference>
<evidence type="ECO:0000313" key="4">
    <source>
        <dbReference type="Proteomes" id="UP000032352"/>
    </source>
</evidence>
<reference evidence="3 4" key="1">
    <citation type="journal article" date="2015" name="Genome Announc.">
        <title>Draft Genome Sequences of Marine Isolates of Thalassomonas viridans and Thalassomonas actiniarum.</title>
        <authorList>
            <person name="Olonade I."/>
            <person name="van Zyl L.J."/>
            <person name="Trindade M."/>
        </authorList>
    </citation>
    <scope>NUCLEOTIDE SEQUENCE [LARGE SCALE GENOMIC DNA]</scope>
    <source>
        <strain evidence="3 4">XOM25</strain>
    </source>
</reference>
<reference evidence="3 4" key="2">
    <citation type="journal article" date="2022" name="Mar. Drugs">
        <title>Bioassay-Guided Fractionation Leads to the Detection of Cholic Acid Generated by the Rare Thalassomonas sp.</title>
        <authorList>
            <person name="Pheiffer F."/>
            <person name="Schneider Y.K."/>
            <person name="Hansen E.H."/>
            <person name="Andersen J.H."/>
            <person name="Isaksson J."/>
            <person name="Busche T."/>
            <person name="R C."/>
            <person name="Kalinowski J."/>
            <person name="Zyl L.V."/>
            <person name="Trindade M."/>
        </authorList>
    </citation>
    <scope>NUCLEOTIDE SEQUENCE [LARGE SCALE GENOMIC DNA]</scope>
    <source>
        <strain evidence="3 4">XOM25</strain>
    </source>
</reference>
<dbReference type="InterPro" id="IPR010982">
    <property type="entry name" value="Lambda_DNA-bd_dom_sf"/>
</dbReference>
<dbReference type="SUPFAM" id="SSF47413">
    <property type="entry name" value="lambda repressor-like DNA-binding domains"/>
    <property type="match status" value="1"/>
</dbReference>
<evidence type="ECO:0000313" key="3">
    <source>
        <dbReference type="EMBL" id="WDE05075.1"/>
    </source>
</evidence>
<dbReference type="CDD" id="cd00093">
    <property type="entry name" value="HTH_XRE"/>
    <property type="match status" value="1"/>
</dbReference>
<evidence type="ECO:0000259" key="2">
    <source>
        <dbReference type="PROSITE" id="PS50943"/>
    </source>
</evidence>
<dbReference type="Pfam" id="PF13560">
    <property type="entry name" value="HTH_31"/>
    <property type="match status" value="1"/>
</dbReference>
<name>A0AAE9Z2X4_9GAMM</name>
<dbReference type="PROSITE" id="PS50943">
    <property type="entry name" value="HTH_CROC1"/>
    <property type="match status" value="1"/>
</dbReference>
<dbReference type="RefSeq" id="WP_161797917.1">
    <property type="nucleotide sequence ID" value="NZ_CP059733.1"/>
</dbReference>
<protein>
    <submittedName>
        <fullName evidence="3">Helix-turn-helix transcriptional regulator</fullName>
    </submittedName>
</protein>
<dbReference type="InterPro" id="IPR001387">
    <property type="entry name" value="Cro/C1-type_HTH"/>
</dbReference>
<dbReference type="AlphaFoldDB" id="A0AAE9Z2X4"/>
<proteinExistence type="predicted"/>
<keyword evidence="4" id="KW-1185">Reference proteome</keyword>